<protein>
    <submittedName>
        <fullName evidence="2">Retrovirus-related Pol polyprotein from transposon 17.6</fullName>
    </submittedName>
</protein>
<dbReference type="InterPro" id="IPR043128">
    <property type="entry name" value="Rev_trsase/Diguanyl_cyclase"/>
</dbReference>
<feature type="non-terminal residue" evidence="2">
    <location>
        <position position="1"/>
    </location>
</feature>
<evidence type="ECO:0000313" key="2">
    <source>
        <dbReference type="EMBL" id="RDX94243.1"/>
    </source>
</evidence>
<evidence type="ECO:0000259" key="1">
    <source>
        <dbReference type="Pfam" id="PF00078"/>
    </source>
</evidence>
<dbReference type="SUPFAM" id="SSF56672">
    <property type="entry name" value="DNA/RNA polymerases"/>
    <property type="match status" value="1"/>
</dbReference>
<dbReference type="InterPro" id="IPR000477">
    <property type="entry name" value="RT_dom"/>
</dbReference>
<dbReference type="Pfam" id="PF00078">
    <property type="entry name" value="RVT_1"/>
    <property type="match status" value="1"/>
</dbReference>
<dbReference type="PANTHER" id="PTHR33064:SF39">
    <property type="match status" value="1"/>
</dbReference>
<name>A0A371GUZ2_MUCPR</name>
<accession>A0A371GUZ2</accession>
<dbReference type="Gene3D" id="3.30.70.270">
    <property type="match status" value="2"/>
</dbReference>
<proteinExistence type="predicted"/>
<dbReference type="CDD" id="cd01647">
    <property type="entry name" value="RT_LTR"/>
    <property type="match status" value="1"/>
</dbReference>
<dbReference type="Proteomes" id="UP000257109">
    <property type="component" value="Unassembled WGS sequence"/>
</dbReference>
<sequence>MKHPTEDHSLFGIDVIDELVKECMQLDTDSVEIPNFVELLDVTDYFNSVTDVSDSLASLYRLSKAESTRKDHFGKIMRKVPLLFSGWIFRIHRNPNQHKTTFTCPFGTFAYTQMSFGLCNALSMFQRCMINIFSDLLEDCMEVFIDDFAVYAESFEACLENLSRVLTRCIKMNLVLNFEKCHFMVTKGIILGHLISSRRIEVDKAKVDIITSLSNPAYVHEVHSFLRHAGFYRRFIKNFNKIALPLSLLLQNDVDFVFDQPCMEAFQELKKRLTSIPILQVLNWEYPFD</sequence>
<dbReference type="PANTHER" id="PTHR33064">
    <property type="entry name" value="POL PROTEIN"/>
    <property type="match status" value="1"/>
</dbReference>
<gene>
    <name evidence="2" type="primary">pol</name>
    <name evidence="2" type="ORF">CR513_23396</name>
</gene>
<evidence type="ECO:0000313" key="3">
    <source>
        <dbReference type="Proteomes" id="UP000257109"/>
    </source>
</evidence>
<comment type="caution">
    <text evidence="2">The sequence shown here is derived from an EMBL/GenBank/DDBJ whole genome shotgun (WGS) entry which is preliminary data.</text>
</comment>
<feature type="domain" description="Reverse transcriptase" evidence="1">
    <location>
        <begin position="97"/>
        <end position="193"/>
    </location>
</feature>
<reference evidence="2" key="1">
    <citation type="submission" date="2018-05" db="EMBL/GenBank/DDBJ databases">
        <title>Draft genome of Mucuna pruriens seed.</title>
        <authorList>
            <person name="Nnadi N.E."/>
            <person name="Vos R."/>
            <person name="Hasami M.H."/>
            <person name="Devisetty U.K."/>
            <person name="Aguiy J.C."/>
        </authorList>
    </citation>
    <scope>NUCLEOTIDE SEQUENCE [LARGE SCALE GENOMIC DNA]</scope>
    <source>
        <strain evidence="2">JCA_2017</strain>
    </source>
</reference>
<keyword evidence="3" id="KW-1185">Reference proteome</keyword>
<organism evidence="2 3">
    <name type="scientific">Mucuna pruriens</name>
    <name type="common">Velvet bean</name>
    <name type="synonym">Dolichos pruriens</name>
    <dbReference type="NCBI Taxonomy" id="157652"/>
    <lineage>
        <taxon>Eukaryota</taxon>
        <taxon>Viridiplantae</taxon>
        <taxon>Streptophyta</taxon>
        <taxon>Embryophyta</taxon>
        <taxon>Tracheophyta</taxon>
        <taxon>Spermatophyta</taxon>
        <taxon>Magnoliopsida</taxon>
        <taxon>eudicotyledons</taxon>
        <taxon>Gunneridae</taxon>
        <taxon>Pentapetalae</taxon>
        <taxon>rosids</taxon>
        <taxon>fabids</taxon>
        <taxon>Fabales</taxon>
        <taxon>Fabaceae</taxon>
        <taxon>Papilionoideae</taxon>
        <taxon>50 kb inversion clade</taxon>
        <taxon>NPAAA clade</taxon>
        <taxon>indigoferoid/millettioid clade</taxon>
        <taxon>Phaseoleae</taxon>
        <taxon>Mucuna</taxon>
    </lineage>
</organism>
<dbReference type="InterPro" id="IPR051320">
    <property type="entry name" value="Viral_Replic_Matur_Polypro"/>
</dbReference>
<dbReference type="OrthoDB" id="1430630at2759"/>
<dbReference type="EMBL" id="QJKJ01004418">
    <property type="protein sequence ID" value="RDX94243.1"/>
    <property type="molecule type" value="Genomic_DNA"/>
</dbReference>
<dbReference type="FunFam" id="3.30.70.270:FF:000020">
    <property type="entry name" value="Transposon Tf2-6 polyprotein-like Protein"/>
    <property type="match status" value="1"/>
</dbReference>
<dbReference type="AlphaFoldDB" id="A0A371GUZ2"/>
<dbReference type="InterPro" id="IPR043502">
    <property type="entry name" value="DNA/RNA_pol_sf"/>
</dbReference>